<dbReference type="PANTHER" id="PTHR13693:SF2">
    <property type="entry name" value="SERINE PALMITOYLTRANSFERASE 1"/>
    <property type="match status" value="1"/>
</dbReference>
<dbReference type="InterPro" id="IPR004839">
    <property type="entry name" value="Aminotransferase_I/II_large"/>
</dbReference>
<comment type="pathway">
    <text evidence="3">Sphingolipid metabolism.</text>
</comment>
<evidence type="ECO:0000313" key="13">
    <source>
        <dbReference type="EMBL" id="KAK7239244.1"/>
    </source>
</evidence>
<dbReference type="InterPro" id="IPR050087">
    <property type="entry name" value="AON_synthase_class-II"/>
</dbReference>
<dbReference type="PANTHER" id="PTHR13693">
    <property type="entry name" value="CLASS II AMINOTRANSFERASE/8-AMINO-7-OXONONANOATE SYNTHASE"/>
    <property type="match status" value="1"/>
</dbReference>
<evidence type="ECO:0000256" key="8">
    <source>
        <dbReference type="ARBA" id="ARBA00022919"/>
    </source>
</evidence>
<evidence type="ECO:0000256" key="1">
    <source>
        <dbReference type="ARBA" id="ARBA00001933"/>
    </source>
</evidence>
<dbReference type="Proteomes" id="UP001363151">
    <property type="component" value="Unassembled WGS sequence"/>
</dbReference>
<dbReference type="Gene3D" id="3.40.640.10">
    <property type="entry name" value="Type I PLP-dependent aspartate aminotransferase-like (Major domain)"/>
    <property type="match status" value="1"/>
</dbReference>
<reference evidence="13 14" key="1">
    <citation type="submission" date="2024-03" db="EMBL/GenBank/DDBJ databases">
        <title>Aureococcus anophagefferens CCMP1851 and Kratosvirus quantuckense: Draft genome of a second virus-susceptible host strain in the model system.</title>
        <authorList>
            <person name="Chase E."/>
            <person name="Truchon A.R."/>
            <person name="Schepens W."/>
            <person name="Wilhelm S.W."/>
        </authorList>
    </citation>
    <scope>NUCLEOTIDE SEQUENCE [LARGE SCALE GENOMIC DNA]</scope>
    <source>
        <strain evidence="13 14">CCMP1851</strain>
    </source>
</reference>
<evidence type="ECO:0000256" key="10">
    <source>
        <dbReference type="ARBA" id="ARBA00023315"/>
    </source>
</evidence>
<keyword evidence="14" id="KW-1185">Reference proteome</keyword>
<evidence type="ECO:0000256" key="7">
    <source>
        <dbReference type="ARBA" id="ARBA00022898"/>
    </source>
</evidence>
<evidence type="ECO:0000256" key="6">
    <source>
        <dbReference type="ARBA" id="ARBA00022679"/>
    </source>
</evidence>
<comment type="cofactor">
    <cofactor evidence="1">
        <name>pyridoxal 5'-phosphate</name>
        <dbReference type="ChEBI" id="CHEBI:597326"/>
    </cofactor>
</comment>
<evidence type="ECO:0000256" key="4">
    <source>
        <dbReference type="ARBA" id="ARBA00008392"/>
    </source>
</evidence>
<sequence>MRRLLLVASLALASARAPWARRTTTTTASPAAPPSGAAFVASLKAGELRAAARIAAPAYAAWWTHLLEDAPEHVFIETVLICFLAYLFLCGRRAAKAPKLSRREVDELVDDWEPEPLVPALSGAASEIVGRWKVVESADDRGFVTLRGKRRSSTGLASLFSGSEAAPTKLLNCASFDFLGMSGAREVRDAAAAALTKYGCGSCGPRGFYGSIDVHEQLEVEVAAFLGVERAIAFSDSASCCTSTVAAFAKRGDLLVVDDGVCEPLRTGCVLSRATVLPYKHNDAGDLERVLAAVAADDAAKGRAPGTQRRFVVCEAVSRDVGDVAPLDELLRLKDAYGYRLILDESLSVGVLGSTGRGIKELFDVADPKAVEITTVDMSPAFGSLGGLCVGTEEVIDHQRLSGAGYCFSAAAPPFYSAAGLAALALVAKDPPFARLRENAWRLKTKLVLVFAAAKAHPKLTLVSDDANDVPFALLKLSRPRDPGADLRALEDLVDALIDRGFCCCVSKYDESVYGRATKNTALPAMRPKPLALKVAVTAKHEPATVDALVAAIVDAAGP</sequence>
<keyword evidence="10" id="KW-0012">Acyltransferase</keyword>
<keyword evidence="6" id="KW-0808">Transferase</keyword>
<keyword evidence="7" id="KW-0663">Pyridoxal phosphate</keyword>
<comment type="caution">
    <text evidence="13">The sequence shown here is derived from an EMBL/GenBank/DDBJ whole genome shotgun (WGS) entry which is preliminary data.</text>
</comment>
<name>A0ABR1FV00_AURAN</name>
<feature type="domain" description="Aminotransferase class I/classII large" evidence="12">
    <location>
        <begin position="170"/>
        <end position="553"/>
    </location>
</feature>
<accession>A0ABR1FV00</accession>
<evidence type="ECO:0000256" key="5">
    <source>
        <dbReference type="ARBA" id="ARBA00013220"/>
    </source>
</evidence>
<dbReference type="InterPro" id="IPR015421">
    <property type="entry name" value="PyrdxlP-dep_Trfase_major"/>
</dbReference>
<comment type="pathway">
    <text evidence="2">Lipid metabolism; sphingolipid metabolism.</text>
</comment>
<gene>
    <name evidence="13" type="ORF">SO694_00025129</name>
</gene>
<evidence type="ECO:0000313" key="14">
    <source>
        <dbReference type="Proteomes" id="UP001363151"/>
    </source>
</evidence>
<organism evidence="13 14">
    <name type="scientific">Aureococcus anophagefferens</name>
    <name type="common">Harmful bloom alga</name>
    <dbReference type="NCBI Taxonomy" id="44056"/>
    <lineage>
        <taxon>Eukaryota</taxon>
        <taxon>Sar</taxon>
        <taxon>Stramenopiles</taxon>
        <taxon>Ochrophyta</taxon>
        <taxon>Pelagophyceae</taxon>
        <taxon>Pelagomonadales</taxon>
        <taxon>Pelagomonadaceae</taxon>
        <taxon>Aureococcus</taxon>
    </lineage>
</organism>
<evidence type="ECO:0000256" key="3">
    <source>
        <dbReference type="ARBA" id="ARBA00004991"/>
    </source>
</evidence>
<comment type="similarity">
    <text evidence="4">Belongs to the class-II pyridoxal-phosphate-dependent aminotransferase family.</text>
</comment>
<keyword evidence="9" id="KW-0443">Lipid metabolism</keyword>
<proteinExistence type="inferred from homology"/>
<evidence type="ECO:0000256" key="9">
    <source>
        <dbReference type="ARBA" id="ARBA00023098"/>
    </source>
</evidence>
<feature type="chain" id="PRO_5045751264" description="serine C-palmitoyltransferase" evidence="11">
    <location>
        <begin position="21"/>
        <end position="559"/>
    </location>
</feature>
<keyword evidence="8" id="KW-0746">Sphingolipid metabolism</keyword>
<dbReference type="SUPFAM" id="SSF53383">
    <property type="entry name" value="PLP-dependent transferases"/>
    <property type="match status" value="1"/>
</dbReference>
<evidence type="ECO:0000256" key="11">
    <source>
        <dbReference type="SAM" id="SignalP"/>
    </source>
</evidence>
<evidence type="ECO:0000256" key="2">
    <source>
        <dbReference type="ARBA" id="ARBA00004760"/>
    </source>
</evidence>
<keyword evidence="11" id="KW-0732">Signal</keyword>
<evidence type="ECO:0000259" key="12">
    <source>
        <dbReference type="Pfam" id="PF00155"/>
    </source>
</evidence>
<dbReference type="Pfam" id="PF00155">
    <property type="entry name" value="Aminotran_1_2"/>
    <property type="match status" value="1"/>
</dbReference>
<feature type="signal peptide" evidence="11">
    <location>
        <begin position="1"/>
        <end position="20"/>
    </location>
</feature>
<dbReference type="EMBL" id="JBBJCI010000224">
    <property type="protein sequence ID" value="KAK7239244.1"/>
    <property type="molecule type" value="Genomic_DNA"/>
</dbReference>
<dbReference type="InterPro" id="IPR015424">
    <property type="entry name" value="PyrdxlP-dep_Trfase"/>
</dbReference>
<dbReference type="EC" id="2.3.1.50" evidence="5"/>
<protein>
    <recommendedName>
        <fullName evidence="5">serine C-palmitoyltransferase</fullName>
        <ecNumber evidence="5">2.3.1.50</ecNumber>
    </recommendedName>
</protein>